<feature type="region of interest" description="Disordered" evidence="1">
    <location>
        <begin position="60"/>
        <end position="108"/>
    </location>
</feature>
<organism evidence="3 4">
    <name type="scientific">Edaphobacter dinghuensis</name>
    <dbReference type="NCBI Taxonomy" id="1560005"/>
    <lineage>
        <taxon>Bacteria</taxon>
        <taxon>Pseudomonadati</taxon>
        <taxon>Acidobacteriota</taxon>
        <taxon>Terriglobia</taxon>
        <taxon>Terriglobales</taxon>
        <taxon>Acidobacteriaceae</taxon>
        <taxon>Edaphobacter</taxon>
    </lineage>
</organism>
<dbReference type="Gene3D" id="2.40.160.20">
    <property type="match status" value="1"/>
</dbReference>
<reference evidence="3" key="1">
    <citation type="journal article" date="2014" name="Int. J. Syst. Evol. Microbiol.">
        <title>Complete genome sequence of Corynebacterium casei LMG S-19264T (=DSM 44701T), isolated from a smear-ripened cheese.</title>
        <authorList>
            <consortium name="US DOE Joint Genome Institute (JGI-PGF)"/>
            <person name="Walter F."/>
            <person name="Albersmeier A."/>
            <person name="Kalinowski J."/>
            <person name="Ruckert C."/>
        </authorList>
    </citation>
    <scope>NUCLEOTIDE SEQUENCE</scope>
    <source>
        <strain evidence="3">CGMCC 1.12997</strain>
    </source>
</reference>
<dbReference type="Proteomes" id="UP000647241">
    <property type="component" value="Unassembled WGS sequence"/>
</dbReference>
<feature type="compositionally biased region" description="Low complexity" evidence="1">
    <location>
        <begin position="60"/>
        <end position="74"/>
    </location>
</feature>
<feature type="chain" id="PRO_5037908901" description="Outer membrane protein beta-barrel domain-containing protein" evidence="2">
    <location>
        <begin position="34"/>
        <end position="329"/>
    </location>
</feature>
<dbReference type="EMBL" id="BMGT01000002">
    <property type="protein sequence ID" value="GGG77915.1"/>
    <property type="molecule type" value="Genomic_DNA"/>
</dbReference>
<comment type="caution">
    <text evidence="3">The sequence shown here is derived from an EMBL/GenBank/DDBJ whole genome shotgun (WGS) entry which is preliminary data.</text>
</comment>
<evidence type="ECO:0000313" key="3">
    <source>
        <dbReference type="EMBL" id="GGG77915.1"/>
    </source>
</evidence>
<evidence type="ECO:0008006" key="5">
    <source>
        <dbReference type="Google" id="ProtNLM"/>
    </source>
</evidence>
<evidence type="ECO:0000256" key="2">
    <source>
        <dbReference type="SAM" id="SignalP"/>
    </source>
</evidence>
<keyword evidence="2" id="KW-0732">Signal</keyword>
<protein>
    <recommendedName>
        <fullName evidence="5">Outer membrane protein beta-barrel domain-containing protein</fullName>
    </recommendedName>
</protein>
<feature type="signal peptide" evidence="2">
    <location>
        <begin position="1"/>
        <end position="33"/>
    </location>
</feature>
<dbReference type="AlphaFoldDB" id="A0A917M540"/>
<dbReference type="InterPro" id="IPR011250">
    <property type="entry name" value="OMP/PagP_B-barrel"/>
</dbReference>
<reference evidence="3" key="2">
    <citation type="submission" date="2020-09" db="EMBL/GenBank/DDBJ databases">
        <authorList>
            <person name="Sun Q."/>
            <person name="Zhou Y."/>
        </authorList>
    </citation>
    <scope>NUCLEOTIDE SEQUENCE</scope>
    <source>
        <strain evidence="3">CGMCC 1.12997</strain>
    </source>
</reference>
<dbReference type="RefSeq" id="WP_188554105.1">
    <property type="nucleotide sequence ID" value="NZ_BMGT01000002.1"/>
</dbReference>
<evidence type="ECO:0000313" key="4">
    <source>
        <dbReference type="Proteomes" id="UP000647241"/>
    </source>
</evidence>
<proteinExistence type="predicted"/>
<accession>A0A917M540</accession>
<keyword evidence="4" id="KW-1185">Reference proteome</keyword>
<dbReference type="SUPFAM" id="SSF56925">
    <property type="entry name" value="OMPA-like"/>
    <property type="match status" value="1"/>
</dbReference>
<evidence type="ECO:0000256" key="1">
    <source>
        <dbReference type="SAM" id="MobiDB-lite"/>
    </source>
</evidence>
<sequence>MHTTSSKNRLSTLFLRTAALGVFTAAATLGLQAEQPAAAAAPAQPALNLQASLMAPLDLSSASSSSSSSDTDAAASERFDMSPEAAMQPPPRRRYRRPNYSDSHTNPDGSNKYTFMIGGGFIVPTGGTHNYASPGWKFQVGGGRNFNKTLGVLLQFDYDKMGIQTHTLNSQLALYNSLGATDQTGSSLSQLGGYIHDWSFSLDPIVNYYTSDTWGAYVTGGIGFYHKATVFTTPAIGEYCDPYYGCYQYQANQAIDTYNSNAFGVNGGFGFTYKLSRWSGTRLYGEARYVWTDNQPRHFDVSGTTSYFNAFPQASARTTYIPVTFGIRF</sequence>
<name>A0A917M540_9BACT</name>
<gene>
    <name evidence="3" type="ORF">GCM10011585_21350</name>
</gene>